<dbReference type="Pfam" id="PF04909">
    <property type="entry name" value="Amidohydro_2"/>
    <property type="match status" value="1"/>
</dbReference>
<name>A0A419EXX1_9BACT</name>
<dbReference type="GO" id="GO:0016787">
    <property type="term" value="F:hydrolase activity"/>
    <property type="evidence" value="ECO:0007669"/>
    <property type="project" value="UniProtKB-KW"/>
</dbReference>
<keyword evidence="3" id="KW-0378">Hydrolase</keyword>
<feature type="domain" description="Amidohydrolase-related" evidence="2">
    <location>
        <begin position="6"/>
        <end position="330"/>
    </location>
</feature>
<dbReference type="AlphaFoldDB" id="A0A419EXX1"/>
<dbReference type="InterPro" id="IPR032466">
    <property type="entry name" value="Metal_Hydrolase"/>
</dbReference>
<sequence>MTTRIIDGHRHLMCLEAHSLASQLDSVRANSMAGVGEASVMVNLQKAPEWARKMTDFEEHIADLGSAGIDIGVIWPPPPGFYYWAETSAGAELARMVNENTARAVRTSHGRFVGLASAPLQDAGLAVEELKYAVQTLGLSGAAIASNVNGRGLDEEQFLPFFEQAELLDVPVFIHPDVPFESERMSNYYLVNFLGYPMDSTMAACQLVFGGVLDRHPNLRICLVHAGGALPFLLGRLEHGQSVRPEAREKCTHAFSHYLKNFYVDSVTFRPEILRFVLTMMPRGRVFMGTDYPFDMADPDPVSTVKSAVGDDRTVLEEVLGGNLRRLLKLSDNPSTSPE</sequence>
<dbReference type="SUPFAM" id="SSF51556">
    <property type="entry name" value="Metallo-dependent hydrolases"/>
    <property type="match status" value="1"/>
</dbReference>
<reference evidence="3 4" key="1">
    <citation type="journal article" date="2017" name="ISME J.">
        <title>Energy and carbon metabolisms in a deep terrestrial subsurface fluid microbial community.</title>
        <authorList>
            <person name="Momper L."/>
            <person name="Jungbluth S.P."/>
            <person name="Lee M.D."/>
            <person name="Amend J.P."/>
        </authorList>
    </citation>
    <scope>NUCLEOTIDE SEQUENCE [LARGE SCALE GENOMIC DNA]</scope>
    <source>
        <strain evidence="3">SURF_17</strain>
    </source>
</reference>
<evidence type="ECO:0000256" key="1">
    <source>
        <dbReference type="ARBA" id="ARBA00023239"/>
    </source>
</evidence>
<accession>A0A419EXX1</accession>
<organism evidence="3 4">
    <name type="scientific">Candidatus Abyssobacteria bacterium SURF_17</name>
    <dbReference type="NCBI Taxonomy" id="2093361"/>
    <lineage>
        <taxon>Bacteria</taxon>
        <taxon>Pseudomonadati</taxon>
        <taxon>Candidatus Hydrogenedentota</taxon>
        <taxon>Candidatus Abyssobacteria</taxon>
    </lineage>
</organism>
<dbReference type="PANTHER" id="PTHR21240">
    <property type="entry name" value="2-AMINO-3-CARBOXYLMUCONATE-6-SEMIALDEHYDE DECARBOXYLASE"/>
    <property type="match status" value="1"/>
</dbReference>
<protein>
    <submittedName>
        <fullName evidence="3">Amidohydrolase</fullName>
    </submittedName>
</protein>
<dbReference type="InterPro" id="IPR032465">
    <property type="entry name" value="ACMSD"/>
</dbReference>
<proteinExistence type="predicted"/>
<dbReference type="PANTHER" id="PTHR21240:SF28">
    <property type="entry name" value="ISO-OROTATE DECARBOXYLASE (EUROFUNG)"/>
    <property type="match status" value="1"/>
</dbReference>
<comment type="caution">
    <text evidence="3">The sequence shown here is derived from an EMBL/GenBank/DDBJ whole genome shotgun (WGS) entry which is preliminary data.</text>
</comment>
<dbReference type="GO" id="GO:0019748">
    <property type="term" value="P:secondary metabolic process"/>
    <property type="evidence" value="ECO:0007669"/>
    <property type="project" value="TreeGrafter"/>
</dbReference>
<evidence type="ECO:0000313" key="3">
    <source>
        <dbReference type="EMBL" id="RJP69916.1"/>
    </source>
</evidence>
<dbReference type="InterPro" id="IPR006680">
    <property type="entry name" value="Amidohydro-rel"/>
</dbReference>
<dbReference type="GO" id="GO:0016831">
    <property type="term" value="F:carboxy-lyase activity"/>
    <property type="evidence" value="ECO:0007669"/>
    <property type="project" value="InterPro"/>
</dbReference>
<evidence type="ECO:0000259" key="2">
    <source>
        <dbReference type="Pfam" id="PF04909"/>
    </source>
</evidence>
<keyword evidence="1" id="KW-0456">Lyase</keyword>
<dbReference type="Proteomes" id="UP000285961">
    <property type="component" value="Unassembled WGS sequence"/>
</dbReference>
<gene>
    <name evidence="3" type="ORF">C4532_10300</name>
</gene>
<dbReference type="Gene3D" id="3.20.20.140">
    <property type="entry name" value="Metal-dependent hydrolases"/>
    <property type="match status" value="1"/>
</dbReference>
<dbReference type="EMBL" id="QZKI01000077">
    <property type="protein sequence ID" value="RJP69916.1"/>
    <property type="molecule type" value="Genomic_DNA"/>
</dbReference>
<dbReference type="GO" id="GO:0005737">
    <property type="term" value="C:cytoplasm"/>
    <property type="evidence" value="ECO:0007669"/>
    <property type="project" value="TreeGrafter"/>
</dbReference>
<evidence type="ECO:0000313" key="4">
    <source>
        <dbReference type="Proteomes" id="UP000285961"/>
    </source>
</evidence>